<accession>A0A382Q758</accession>
<dbReference type="EMBL" id="UINC01112110">
    <property type="protein sequence ID" value="SVC80810.1"/>
    <property type="molecule type" value="Genomic_DNA"/>
</dbReference>
<keyword evidence="2" id="KW-0812">Transmembrane</keyword>
<evidence type="ECO:0000256" key="2">
    <source>
        <dbReference type="SAM" id="Phobius"/>
    </source>
</evidence>
<proteinExistence type="predicted"/>
<dbReference type="AlphaFoldDB" id="A0A382Q758"/>
<reference evidence="3" key="1">
    <citation type="submission" date="2018-05" db="EMBL/GenBank/DDBJ databases">
        <authorList>
            <person name="Lanie J.A."/>
            <person name="Ng W.-L."/>
            <person name="Kazmierczak K.M."/>
            <person name="Andrzejewski T.M."/>
            <person name="Davidsen T.M."/>
            <person name="Wayne K.J."/>
            <person name="Tettelin H."/>
            <person name="Glass J.I."/>
            <person name="Rusch D."/>
            <person name="Podicherti R."/>
            <person name="Tsui H.-C.T."/>
            <person name="Winkler M.E."/>
        </authorList>
    </citation>
    <scope>NUCLEOTIDE SEQUENCE</scope>
</reference>
<name>A0A382Q758_9ZZZZ</name>
<keyword evidence="2" id="KW-0472">Membrane</keyword>
<gene>
    <name evidence="3" type="ORF">METZ01_LOCUS333664</name>
</gene>
<evidence type="ECO:0000313" key="3">
    <source>
        <dbReference type="EMBL" id="SVC80810.1"/>
    </source>
</evidence>
<keyword evidence="2" id="KW-1133">Transmembrane helix</keyword>
<feature type="compositionally biased region" description="Polar residues" evidence="1">
    <location>
        <begin position="1"/>
        <end position="12"/>
    </location>
</feature>
<feature type="region of interest" description="Disordered" evidence="1">
    <location>
        <begin position="1"/>
        <end position="51"/>
    </location>
</feature>
<evidence type="ECO:0000256" key="1">
    <source>
        <dbReference type="SAM" id="MobiDB-lite"/>
    </source>
</evidence>
<feature type="transmembrane region" description="Helical" evidence="2">
    <location>
        <begin position="88"/>
        <end position="106"/>
    </location>
</feature>
<feature type="transmembrane region" description="Helical" evidence="2">
    <location>
        <begin position="56"/>
        <end position="76"/>
    </location>
</feature>
<protein>
    <recommendedName>
        <fullName evidence="4">Cell division protein CrgA</fullName>
    </recommendedName>
</protein>
<organism evidence="3">
    <name type="scientific">marine metagenome</name>
    <dbReference type="NCBI Taxonomy" id="408172"/>
    <lineage>
        <taxon>unclassified sequences</taxon>
        <taxon>metagenomes</taxon>
        <taxon>ecological metagenomes</taxon>
    </lineage>
</organism>
<evidence type="ECO:0008006" key="4">
    <source>
        <dbReference type="Google" id="ProtNLM"/>
    </source>
</evidence>
<sequence length="107" mass="11286">MSTSENDQSTGDQPAPSRPRPTKKRVQGGRVTPKGTRAGAPVDRSMSAGHDPSPTWMTVLLFGLLGLGVVIIFFNYVGWMPGGTSNSFLLLGLGSILGGIITATQYH</sequence>